<evidence type="ECO:0000256" key="1">
    <source>
        <dbReference type="SAM" id="MobiDB-lite"/>
    </source>
</evidence>
<name>A0A076FD14_9VIRU</name>
<evidence type="ECO:0000313" key="3">
    <source>
        <dbReference type="Proteomes" id="UP000203413"/>
    </source>
</evidence>
<feature type="compositionally biased region" description="Low complexity" evidence="1">
    <location>
        <begin position="83"/>
        <end position="100"/>
    </location>
</feature>
<dbReference type="KEGG" id="vg:20098346"/>
<feature type="compositionally biased region" description="Basic residues" evidence="1">
    <location>
        <begin position="1"/>
        <end position="11"/>
    </location>
</feature>
<keyword evidence="3" id="KW-1185">Reference proteome</keyword>
<evidence type="ECO:0000313" key="2">
    <source>
        <dbReference type="EMBL" id="AII15828.1"/>
    </source>
</evidence>
<gene>
    <name evidence="2" type="ORF">PmNV_040</name>
</gene>
<sequence length="206" mass="23046">MECDKKTKKGIKYLSPEFIDSDDSDDDETPTPTPTNKKKRGRPSEDIKPEAKKQKISTTTIKTKKRKSTSSSAEKLNTPPPAAAVTTTSDVDSTSTIPTVQSEKGSNSNADTTNKKSNSSEERFKAFNVINVTRLIKLQYLTNIKLLSSKDRSTYLNQEMRTNVVLVPEENPLNAPLKKLKSVAMSSIDYNYVTVRYPAKNKFNKF</sequence>
<proteinExistence type="predicted"/>
<feature type="region of interest" description="Disordered" evidence="1">
    <location>
        <begin position="1"/>
        <end position="120"/>
    </location>
</feature>
<reference evidence="2 3" key="1">
    <citation type="journal article" date="2014" name="BMC Genomics">
        <title>The genome and occlusion bodies of marine Penaeus monodon nudivirus (PmNV, also known as MBV and PemoNPV) suggest that it should be assigned to a new nudivirus genus that is distinct from the terrestrial nudiviruses.</title>
        <authorList>
            <person name="Yang Y.T."/>
            <person name="Lee D.Y."/>
            <person name="Wang Y."/>
            <person name="Hu J.M."/>
            <person name="Li W.H."/>
            <person name="Leu J.H."/>
            <person name="Chang G.D."/>
            <person name="Ke H.M."/>
            <person name="Kang S.T."/>
            <person name="Lin S.S."/>
            <person name="Kou G.H."/>
            <person name="Lo C.F."/>
        </authorList>
    </citation>
    <scope>NUCLEOTIDE SEQUENCE [LARGE SCALE GENOMIC DNA]</scope>
    <source>
        <strain evidence="2">Indonesia</strain>
    </source>
</reference>
<feature type="compositionally biased region" description="Basic and acidic residues" evidence="1">
    <location>
        <begin position="42"/>
        <end position="53"/>
    </location>
</feature>
<accession>A0A076FD14</accession>
<dbReference type="Proteomes" id="UP000203413">
    <property type="component" value="Segment"/>
</dbReference>
<organism evidence="2 3">
    <name type="scientific">Penaeus monodon nudivirus</name>
    <dbReference type="NCBI Taxonomy" id="1529056"/>
    <lineage>
        <taxon>Viruses</taxon>
        <taxon>Viruses incertae sedis</taxon>
        <taxon>Naldaviricetes</taxon>
        <taxon>Lefavirales</taxon>
        <taxon>Nudiviridae</taxon>
        <taxon>Gammanudivirus</taxon>
        <taxon>Gammanudivirus pemonodonis</taxon>
    </lineage>
</organism>
<feature type="compositionally biased region" description="Polar residues" evidence="1">
    <location>
        <begin position="101"/>
        <end position="117"/>
    </location>
</feature>
<protein>
    <submittedName>
        <fullName evidence="2">Uncharacterized protein</fullName>
    </submittedName>
</protein>
<dbReference type="RefSeq" id="YP_009051878.1">
    <property type="nucleotide sequence ID" value="NC_024692.1"/>
</dbReference>
<feature type="compositionally biased region" description="Acidic residues" evidence="1">
    <location>
        <begin position="19"/>
        <end position="29"/>
    </location>
</feature>
<dbReference type="EMBL" id="KJ184318">
    <property type="protein sequence ID" value="AII15828.1"/>
    <property type="molecule type" value="Genomic_DNA"/>
</dbReference>
<dbReference type="GeneID" id="20098346"/>